<dbReference type="GO" id="GO:0015833">
    <property type="term" value="P:peptide transport"/>
    <property type="evidence" value="ECO:0007669"/>
    <property type="project" value="TreeGrafter"/>
</dbReference>
<dbReference type="InterPro" id="IPR023765">
    <property type="entry name" value="SBP_5_CS"/>
</dbReference>
<reference evidence="7 9" key="1">
    <citation type="submission" date="2016-12" db="EMBL/GenBank/DDBJ databases">
        <title>Draft genome sequence of Roseomonas mucosa strain AU37, isolated from a peripheral intravenous catheter.</title>
        <authorList>
            <person name="Choudhury M.A."/>
            <person name="Sidjabat H.E."/>
            <person name="Wailan A.M."/>
            <person name="Zhang L."/>
            <person name="Marsh N.M."/>
            <person name="Rickard C.M."/>
            <person name="Davies M."/>
            <person name="Mcmillan D.J."/>
        </authorList>
    </citation>
    <scope>NUCLEOTIDE SEQUENCE [LARGE SCALE GENOMIC DNA]</scope>
    <source>
        <strain evidence="7 9">SAVE376</strain>
    </source>
</reference>
<proteinExistence type="inferred from homology"/>
<name>A0A1S8D754_9PROT</name>
<accession>A0A1S8D754</accession>
<dbReference type="InterPro" id="IPR039424">
    <property type="entry name" value="SBP_5"/>
</dbReference>
<keyword evidence="4 5" id="KW-0732">Signal</keyword>
<dbReference type="RefSeq" id="WP_019462668.1">
    <property type="nucleotide sequence ID" value="NZ_AP031462.1"/>
</dbReference>
<protein>
    <submittedName>
        <fullName evidence="7">ABC transporter substrate-binding protein</fullName>
    </submittedName>
    <submittedName>
        <fullName evidence="8">Dipeptide-binding protein</fullName>
    </submittedName>
</protein>
<organism evidence="7 9">
    <name type="scientific">Roseomonas mucosa</name>
    <dbReference type="NCBI Taxonomy" id="207340"/>
    <lineage>
        <taxon>Bacteria</taxon>
        <taxon>Pseudomonadati</taxon>
        <taxon>Pseudomonadota</taxon>
        <taxon>Alphaproteobacteria</taxon>
        <taxon>Acetobacterales</taxon>
        <taxon>Roseomonadaceae</taxon>
        <taxon>Roseomonas</taxon>
    </lineage>
</organism>
<evidence type="ECO:0000313" key="10">
    <source>
        <dbReference type="Proteomes" id="UP000254919"/>
    </source>
</evidence>
<dbReference type="PANTHER" id="PTHR30290">
    <property type="entry name" value="PERIPLASMIC BINDING COMPONENT OF ABC TRANSPORTER"/>
    <property type="match status" value="1"/>
</dbReference>
<dbReference type="EMBL" id="UGVN01000001">
    <property type="protein sequence ID" value="SUE38239.1"/>
    <property type="molecule type" value="Genomic_DNA"/>
</dbReference>
<dbReference type="EMBL" id="LLWF02000026">
    <property type="protein sequence ID" value="ONH83358.1"/>
    <property type="molecule type" value="Genomic_DNA"/>
</dbReference>
<dbReference type="Proteomes" id="UP000054844">
    <property type="component" value="Unassembled WGS sequence"/>
</dbReference>
<evidence type="ECO:0000313" key="7">
    <source>
        <dbReference type="EMBL" id="ONH83358.1"/>
    </source>
</evidence>
<dbReference type="GeneID" id="99635625"/>
<comment type="similarity">
    <text evidence="2">Belongs to the bacterial solute-binding protein 5 family.</text>
</comment>
<evidence type="ECO:0000313" key="9">
    <source>
        <dbReference type="Proteomes" id="UP000054844"/>
    </source>
</evidence>
<dbReference type="Gene3D" id="3.10.105.10">
    <property type="entry name" value="Dipeptide-binding Protein, Domain 3"/>
    <property type="match status" value="1"/>
</dbReference>
<dbReference type="CDD" id="cd08498">
    <property type="entry name" value="PBP2_NikA_DppA_OppA_like_2"/>
    <property type="match status" value="1"/>
</dbReference>
<reference evidence="8 10" key="2">
    <citation type="submission" date="2018-06" db="EMBL/GenBank/DDBJ databases">
        <authorList>
            <consortium name="Pathogen Informatics"/>
            <person name="Doyle S."/>
        </authorList>
    </citation>
    <scope>NUCLEOTIDE SEQUENCE [LARGE SCALE GENOMIC DNA]</scope>
    <source>
        <strain evidence="8 10">NCTC13291</strain>
    </source>
</reference>
<dbReference type="GO" id="GO:1904680">
    <property type="term" value="F:peptide transmembrane transporter activity"/>
    <property type="evidence" value="ECO:0007669"/>
    <property type="project" value="TreeGrafter"/>
</dbReference>
<dbReference type="SUPFAM" id="SSF53850">
    <property type="entry name" value="Periplasmic binding protein-like II"/>
    <property type="match status" value="1"/>
</dbReference>
<dbReference type="Proteomes" id="UP000254919">
    <property type="component" value="Unassembled WGS sequence"/>
</dbReference>
<feature type="chain" id="PRO_5033282326" evidence="5">
    <location>
        <begin position="31"/>
        <end position="534"/>
    </location>
</feature>
<keyword evidence="3" id="KW-0813">Transport</keyword>
<evidence type="ECO:0000256" key="1">
    <source>
        <dbReference type="ARBA" id="ARBA00004418"/>
    </source>
</evidence>
<evidence type="ECO:0000256" key="5">
    <source>
        <dbReference type="SAM" id="SignalP"/>
    </source>
</evidence>
<dbReference type="InterPro" id="IPR030678">
    <property type="entry name" value="Peptide/Ni-bd"/>
</dbReference>
<evidence type="ECO:0000256" key="2">
    <source>
        <dbReference type="ARBA" id="ARBA00005695"/>
    </source>
</evidence>
<keyword evidence="9" id="KW-1185">Reference proteome</keyword>
<evidence type="ECO:0000256" key="4">
    <source>
        <dbReference type="ARBA" id="ARBA00022729"/>
    </source>
</evidence>
<dbReference type="GO" id="GO:0030288">
    <property type="term" value="C:outer membrane-bounded periplasmic space"/>
    <property type="evidence" value="ECO:0007669"/>
    <property type="project" value="UniProtKB-ARBA"/>
</dbReference>
<feature type="signal peptide" evidence="5">
    <location>
        <begin position="1"/>
        <end position="30"/>
    </location>
</feature>
<evidence type="ECO:0000313" key="8">
    <source>
        <dbReference type="EMBL" id="SUE38239.1"/>
    </source>
</evidence>
<feature type="domain" description="Solute-binding protein family 5" evidence="6">
    <location>
        <begin position="78"/>
        <end position="449"/>
    </location>
</feature>
<dbReference type="Pfam" id="PF00496">
    <property type="entry name" value="SBP_bac_5"/>
    <property type="match status" value="1"/>
</dbReference>
<dbReference type="PANTHER" id="PTHR30290:SF9">
    <property type="entry name" value="OLIGOPEPTIDE-BINDING PROTEIN APPA"/>
    <property type="match status" value="1"/>
</dbReference>
<sequence>MFVTPRILPAMLVLAAFTAATTFQPPQALAQPAGPTLEMGLAAPPNSVDPHYYTLTPNIALGNHVFEALVDRSPEGKPLPGLAESWQAIDETTWEFRLRRGVKWHNGQDFTAEDVAYTIDRVPTVVNSPGSYALYTKPIARVEIVDPHTVRFHTHAVDPLMVADMSQVMIIWHGLGPNPSTGDFNNGRNAIGTGPFRLESYQSGNRAVFLRNEDYWGSKPHWARVNYRFIPNDGARVAALQAGDVQIIDAVPTSDIARIRKEPHIAISEATSLRSIYLRTDFRSDAPSPYVFGPNGEKLDRNPLLDHRVREALSIAINRQGIADRIMSGAAVPTGQFMPPGTYGYAPDIKPPPYDPARAKALLAEAGFPNGLTIQLNASNDRYVNDAQIAQTIGQMWSRVGVKTQVDTVPFAVNAQRSARRDFSVTLGGWSNSTGEPSSGLRGLLGTRDVSRGWGTVNQAGYSSAEYDRLVEQGLVTVDDEKREQLWQQAVRVAVRDVAWIPLHTQVNVWAMRDNLKHTPRADEMTRAMDVAPR</sequence>
<dbReference type="PIRSF" id="PIRSF002741">
    <property type="entry name" value="MppA"/>
    <property type="match status" value="1"/>
</dbReference>
<dbReference type="STRING" id="207340.APZ41_009965"/>
<dbReference type="Gene3D" id="3.40.190.10">
    <property type="entry name" value="Periplasmic binding protein-like II"/>
    <property type="match status" value="1"/>
</dbReference>
<dbReference type="InterPro" id="IPR000914">
    <property type="entry name" value="SBP_5_dom"/>
</dbReference>
<comment type="subcellular location">
    <subcellularLocation>
        <location evidence="1">Periplasm</location>
    </subcellularLocation>
</comment>
<dbReference type="Gene3D" id="3.90.76.10">
    <property type="entry name" value="Dipeptide-binding Protein, Domain 1"/>
    <property type="match status" value="1"/>
</dbReference>
<gene>
    <name evidence="8" type="primary">dppA_2</name>
    <name evidence="7" type="ORF">APZ41_009965</name>
    <name evidence="8" type="ORF">NCTC13291_00602</name>
</gene>
<dbReference type="AlphaFoldDB" id="A0A1S8D754"/>
<dbReference type="PROSITE" id="PS01040">
    <property type="entry name" value="SBP_BACTERIAL_5"/>
    <property type="match status" value="1"/>
</dbReference>
<evidence type="ECO:0000259" key="6">
    <source>
        <dbReference type="Pfam" id="PF00496"/>
    </source>
</evidence>
<evidence type="ECO:0000256" key="3">
    <source>
        <dbReference type="ARBA" id="ARBA00022448"/>
    </source>
</evidence>
<dbReference type="GO" id="GO:0043190">
    <property type="term" value="C:ATP-binding cassette (ABC) transporter complex"/>
    <property type="evidence" value="ECO:0007669"/>
    <property type="project" value="InterPro"/>
</dbReference>